<dbReference type="AlphaFoldDB" id="A0A378X4E8"/>
<gene>
    <name evidence="1" type="ORF">NCTC13184_06062</name>
</gene>
<organism evidence="1 2">
    <name type="scientific">Nocardia africana</name>
    <dbReference type="NCBI Taxonomy" id="134964"/>
    <lineage>
        <taxon>Bacteria</taxon>
        <taxon>Bacillati</taxon>
        <taxon>Actinomycetota</taxon>
        <taxon>Actinomycetes</taxon>
        <taxon>Mycobacteriales</taxon>
        <taxon>Nocardiaceae</taxon>
        <taxon>Nocardia</taxon>
    </lineage>
</organism>
<sequence length="164" mass="18571">MTPAILAAASAIIGIVLGRFWDVRAESSKWRRDQKTASYQRYAEEFQVGFELVRTIALADHADDAFTELVRRARTDGFKASDSAFIAVWIHGSAAVVEAATTVEHTMSRLFEQAQERTVSEQEWKQMRGPARQAFEQFLAAMRRELDLPVVSTTFFRQGQQPTE</sequence>
<dbReference type="EMBL" id="UGRU01000001">
    <property type="protein sequence ID" value="SUA47521.1"/>
    <property type="molecule type" value="Genomic_DNA"/>
</dbReference>
<name>A0A378X4E8_9NOCA</name>
<dbReference type="Proteomes" id="UP000255082">
    <property type="component" value="Unassembled WGS sequence"/>
</dbReference>
<reference evidence="1 2" key="1">
    <citation type="submission" date="2018-06" db="EMBL/GenBank/DDBJ databases">
        <authorList>
            <consortium name="Pathogen Informatics"/>
            <person name="Doyle S."/>
        </authorList>
    </citation>
    <scope>NUCLEOTIDE SEQUENCE [LARGE SCALE GENOMIC DNA]</scope>
    <source>
        <strain evidence="1 2">NCTC13184</strain>
    </source>
</reference>
<evidence type="ECO:0000313" key="2">
    <source>
        <dbReference type="Proteomes" id="UP000255082"/>
    </source>
</evidence>
<protein>
    <submittedName>
        <fullName evidence="1">Uncharacterized protein</fullName>
    </submittedName>
</protein>
<proteinExistence type="predicted"/>
<accession>A0A378X4E8</accession>
<evidence type="ECO:0000313" key="1">
    <source>
        <dbReference type="EMBL" id="SUA47521.1"/>
    </source>
</evidence>